<feature type="region of interest" description="Disordered" evidence="3">
    <location>
        <begin position="1"/>
        <end position="22"/>
    </location>
</feature>
<reference evidence="5 6" key="1">
    <citation type="submission" date="2019-08" db="EMBL/GenBank/DDBJ databases">
        <authorList>
            <person name="Alioto T."/>
            <person name="Alioto T."/>
            <person name="Gomez Garrido J."/>
        </authorList>
    </citation>
    <scope>NUCLEOTIDE SEQUENCE [LARGE SCALE GENOMIC DNA]</scope>
</reference>
<organism evidence="5 6">
    <name type="scientific">Cinara cedri</name>
    <dbReference type="NCBI Taxonomy" id="506608"/>
    <lineage>
        <taxon>Eukaryota</taxon>
        <taxon>Metazoa</taxon>
        <taxon>Ecdysozoa</taxon>
        <taxon>Arthropoda</taxon>
        <taxon>Hexapoda</taxon>
        <taxon>Insecta</taxon>
        <taxon>Pterygota</taxon>
        <taxon>Neoptera</taxon>
        <taxon>Paraneoptera</taxon>
        <taxon>Hemiptera</taxon>
        <taxon>Sternorrhyncha</taxon>
        <taxon>Aphidomorpha</taxon>
        <taxon>Aphidoidea</taxon>
        <taxon>Aphididae</taxon>
        <taxon>Lachninae</taxon>
        <taxon>Cinara</taxon>
    </lineage>
</organism>
<keyword evidence="6" id="KW-1185">Reference proteome</keyword>
<evidence type="ECO:0000256" key="3">
    <source>
        <dbReference type="SAM" id="MobiDB-lite"/>
    </source>
</evidence>
<evidence type="ECO:0000259" key="4">
    <source>
        <dbReference type="Pfam" id="PF13359"/>
    </source>
</evidence>
<sequence length="231" mass="26135">MNLATRTSLQRSRASEWGRPSPTQYAWLGGGREQNSRHHSGQAQGILDDNLGLQTGTVSRLAPIVFLEVLDLDTAATADEVFSVTRTHWVTTTTPACWLQQSRWNITEVYRNRKGYFSLNVQVVGGPTLEVLDIVARWPGWTHDQVIFKNLTLHFQFKTNKMGDNILLGFISSVLVHNISEMLADIHLQIREKKQDEDFIKEGLRDEMLTPIILTINPDDSSDSESDSERS</sequence>
<evidence type="ECO:0000313" key="5">
    <source>
        <dbReference type="EMBL" id="VVC26779.1"/>
    </source>
</evidence>
<feature type="domain" description="DDE Tnp4" evidence="4">
    <location>
        <begin position="108"/>
        <end position="160"/>
    </location>
</feature>
<dbReference type="AlphaFoldDB" id="A0A5E4MC15"/>
<dbReference type="InterPro" id="IPR027806">
    <property type="entry name" value="HARBI1_dom"/>
</dbReference>
<dbReference type="EMBL" id="CABPRJ010000046">
    <property type="protein sequence ID" value="VVC26779.1"/>
    <property type="molecule type" value="Genomic_DNA"/>
</dbReference>
<dbReference type="Proteomes" id="UP000325440">
    <property type="component" value="Unassembled WGS sequence"/>
</dbReference>
<dbReference type="Pfam" id="PF13359">
    <property type="entry name" value="DDE_Tnp_4"/>
    <property type="match status" value="1"/>
</dbReference>
<evidence type="ECO:0000256" key="1">
    <source>
        <dbReference type="ARBA" id="ARBA00001968"/>
    </source>
</evidence>
<evidence type="ECO:0000256" key="2">
    <source>
        <dbReference type="ARBA" id="ARBA00022723"/>
    </source>
</evidence>
<gene>
    <name evidence="5" type="ORF">CINCED_3A012114</name>
</gene>
<dbReference type="GO" id="GO:0046872">
    <property type="term" value="F:metal ion binding"/>
    <property type="evidence" value="ECO:0007669"/>
    <property type="project" value="UniProtKB-KW"/>
</dbReference>
<protein>
    <submittedName>
        <fullName evidence="5">Harbinger transposase-derived nuclease domain</fullName>
    </submittedName>
</protein>
<feature type="compositionally biased region" description="Polar residues" evidence="3">
    <location>
        <begin position="1"/>
        <end position="12"/>
    </location>
</feature>
<accession>A0A5E4MC15</accession>
<proteinExistence type="predicted"/>
<dbReference type="OrthoDB" id="6585180at2759"/>
<keyword evidence="2" id="KW-0479">Metal-binding</keyword>
<comment type="cofactor">
    <cofactor evidence="1">
        <name>a divalent metal cation</name>
        <dbReference type="ChEBI" id="CHEBI:60240"/>
    </cofactor>
</comment>
<name>A0A5E4MC15_9HEMI</name>
<evidence type="ECO:0000313" key="6">
    <source>
        <dbReference type="Proteomes" id="UP000325440"/>
    </source>
</evidence>